<dbReference type="Proteomes" id="UP000242287">
    <property type="component" value="Unassembled WGS sequence"/>
</dbReference>
<dbReference type="AlphaFoldDB" id="A0A2A9NTW7"/>
<feature type="chain" id="PRO_5013264731" evidence="2">
    <location>
        <begin position="23"/>
        <end position="198"/>
    </location>
</feature>
<feature type="signal peptide" evidence="2">
    <location>
        <begin position="1"/>
        <end position="22"/>
    </location>
</feature>
<feature type="region of interest" description="Disordered" evidence="1">
    <location>
        <begin position="130"/>
        <end position="173"/>
    </location>
</feature>
<feature type="compositionally biased region" description="Low complexity" evidence="1">
    <location>
        <begin position="144"/>
        <end position="157"/>
    </location>
</feature>
<dbReference type="STRING" id="703135.A0A2A9NTW7"/>
<proteinExistence type="predicted"/>
<keyword evidence="2" id="KW-0732">Signal</keyword>
<accession>A0A2A9NTW7</accession>
<evidence type="ECO:0000256" key="2">
    <source>
        <dbReference type="SAM" id="SignalP"/>
    </source>
</evidence>
<sequence length="198" mass="20242">MPILQIAAAVLVVIACARSSRAQTSLYIPGFNPQPVSGDILGVGPGDRTTWALHEGRPTGTESAQSGFVGTATLVEGPDDASLTYANSEVGFTIGEVCTFSDGWAVCTIVAAESTQVQTEAMVSVPVQVSTPTLTPSGPSPPNSATHTTSALLSSASGEFGPSTSSNIPAASTSSARRGKTFTNYFMLSAFLLLAILI</sequence>
<gene>
    <name evidence="3" type="ORF">AMATHDRAFT_2818</name>
</gene>
<evidence type="ECO:0000313" key="3">
    <source>
        <dbReference type="EMBL" id="PFH51717.1"/>
    </source>
</evidence>
<dbReference type="EMBL" id="KZ301985">
    <property type="protein sequence ID" value="PFH51717.1"/>
    <property type="molecule type" value="Genomic_DNA"/>
</dbReference>
<protein>
    <submittedName>
        <fullName evidence="3">Uncharacterized protein</fullName>
    </submittedName>
</protein>
<feature type="compositionally biased region" description="Polar residues" evidence="1">
    <location>
        <begin position="162"/>
        <end position="173"/>
    </location>
</feature>
<reference evidence="3 4" key="1">
    <citation type="submission" date="2014-02" db="EMBL/GenBank/DDBJ databases">
        <title>Transposable element dynamics among asymbiotic and ectomycorrhizal Amanita fungi.</title>
        <authorList>
            <consortium name="DOE Joint Genome Institute"/>
            <person name="Hess J."/>
            <person name="Skrede I."/>
            <person name="Wolfe B."/>
            <person name="LaButti K."/>
            <person name="Ohm R.A."/>
            <person name="Grigoriev I.V."/>
            <person name="Pringle A."/>
        </authorList>
    </citation>
    <scope>NUCLEOTIDE SEQUENCE [LARGE SCALE GENOMIC DNA]</scope>
    <source>
        <strain evidence="3 4">SKay4041</strain>
    </source>
</reference>
<organism evidence="3 4">
    <name type="scientific">Amanita thiersii Skay4041</name>
    <dbReference type="NCBI Taxonomy" id="703135"/>
    <lineage>
        <taxon>Eukaryota</taxon>
        <taxon>Fungi</taxon>
        <taxon>Dikarya</taxon>
        <taxon>Basidiomycota</taxon>
        <taxon>Agaricomycotina</taxon>
        <taxon>Agaricomycetes</taxon>
        <taxon>Agaricomycetidae</taxon>
        <taxon>Agaricales</taxon>
        <taxon>Pluteineae</taxon>
        <taxon>Amanitaceae</taxon>
        <taxon>Amanita</taxon>
    </lineage>
</organism>
<keyword evidence="4" id="KW-1185">Reference proteome</keyword>
<name>A0A2A9NTW7_9AGAR</name>
<evidence type="ECO:0000256" key="1">
    <source>
        <dbReference type="SAM" id="MobiDB-lite"/>
    </source>
</evidence>
<dbReference type="OrthoDB" id="4991875at2759"/>
<evidence type="ECO:0000313" key="4">
    <source>
        <dbReference type="Proteomes" id="UP000242287"/>
    </source>
</evidence>